<reference evidence="4 5" key="1">
    <citation type="journal article" date="2017" name="BMC Microbiol.">
        <title>Comparative genomics of Enterococcus spp. isolated from bovine feces.</title>
        <authorList>
            <person name="Beukers A.G."/>
            <person name="Zaheer R."/>
            <person name="Goji N."/>
            <person name="Amoako K.K."/>
            <person name="Chaves A.V."/>
            <person name="Ward M.P."/>
            <person name="McAllister T.A."/>
        </authorList>
    </citation>
    <scope>NUCLEOTIDE SEQUENCE [LARGE SCALE GENOMIC DNA]</scope>
    <source>
        <strain evidence="4 5">F1129D 143</strain>
    </source>
</reference>
<sequence length="507" mass="60169">MMNEFLDLAYQKRFRIISIIFNSEKHQIHQKKLLQKLGISLTTLNHTLELIQEDLTKFNCQDQLAIQFDSTEKNYFLTINLDFKLDLLLLYYLEDSLKFQLIRGMMTDSLLSVKSISSNWFITPSTLRREIHLLQKLLHPWQLEIKTTHTKISLHGKESVIRLFYAFFFLHSYGAYKWIFQTVSYRDITKLLQFVPDDILEKSGVEKKVLLHYYCAVAIVRMKKQLYFEEDFFTLPQYNPYTHKYSVQAQKFGQQLQQLVPNLGKKDKTQKIRALFSNILALNDFSDTDFPARFFLLDTDLQEKHFLKMIFEIHDCFCCIFNGNKSILFQKLCNIHYRVLLYGTLHLEEIDMWASYSDELSVLEKEKLDLVFQQLEKFVFNNPHYEWVAQHKQFIYQQYAQLIDKHLMPLDLLPVINISLYSKFSTARLKNILLSTFSQHAQLNISDTIHQQTDIVISDLILSKEVFENLGITCKIIYIQLPLSENDYQKLQKNFIQISKEKIKMNS</sequence>
<accession>A0A1V8YQT0</accession>
<feature type="domain" description="Mga helix-turn-helix" evidence="3">
    <location>
        <begin position="83"/>
        <end position="169"/>
    </location>
</feature>
<dbReference type="RefSeq" id="WP_081182874.1">
    <property type="nucleotide sequence ID" value="NZ_MJEA01000002.1"/>
</dbReference>
<evidence type="ECO:0000313" key="4">
    <source>
        <dbReference type="EMBL" id="OQO71198.1"/>
    </source>
</evidence>
<evidence type="ECO:0000256" key="2">
    <source>
        <dbReference type="ARBA" id="ARBA00023163"/>
    </source>
</evidence>
<name>A0A1V8YQT0_9ENTE</name>
<gene>
    <name evidence="4" type="ORF">BH747_04205</name>
</gene>
<dbReference type="InterPro" id="IPR036388">
    <property type="entry name" value="WH-like_DNA-bd_sf"/>
</dbReference>
<dbReference type="Pfam" id="PF05043">
    <property type="entry name" value="Mga"/>
    <property type="match status" value="1"/>
</dbReference>
<dbReference type="Gene3D" id="1.10.10.10">
    <property type="entry name" value="Winged helix-like DNA-binding domain superfamily/Winged helix DNA-binding domain"/>
    <property type="match status" value="1"/>
</dbReference>
<comment type="caution">
    <text evidence="4">The sequence shown here is derived from an EMBL/GenBank/DDBJ whole genome shotgun (WGS) entry which is preliminary data.</text>
</comment>
<proteinExistence type="predicted"/>
<keyword evidence="2" id="KW-0804">Transcription</keyword>
<dbReference type="Proteomes" id="UP000192477">
    <property type="component" value="Unassembled WGS sequence"/>
</dbReference>
<protein>
    <recommendedName>
        <fullName evidence="3">Mga helix-turn-helix domain-containing protein</fullName>
    </recommendedName>
</protein>
<dbReference type="STRING" id="112904.BH747_04205"/>
<keyword evidence="1" id="KW-0805">Transcription regulation</keyword>
<evidence type="ECO:0000259" key="3">
    <source>
        <dbReference type="Pfam" id="PF05043"/>
    </source>
</evidence>
<dbReference type="PANTHER" id="PTHR30185:SF12">
    <property type="entry name" value="TRANSCRIPTIONAL REGULATOR MANR"/>
    <property type="match status" value="1"/>
</dbReference>
<organism evidence="4 5">
    <name type="scientific">Enterococcus villorum</name>
    <dbReference type="NCBI Taxonomy" id="112904"/>
    <lineage>
        <taxon>Bacteria</taxon>
        <taxon>Bacillati</taxon>
        <taxon>Bacillota</taxon>
        <taxon>Bacilli</taxon>
        <taxon>Lactobacillales</taxon>
        <taxon>Enterococcaceae</taxon>
        <taxon>Enterococcus</taxon>
    </lineage>
</organism>
<evidence type="ECO:0000313" key="5">
    <source>
        <dbReference type="Proteomes" id="UP000192477"/>
    </source>
</evidence>
<dbReference type="EMBL" id="MJEA01000002">
    <property type="protein sequence ID" value="OQO71198.1"/>
    <property type="molecule type" value="Genomic_DNA"/>
</dbReference>
<dbReference type="OrthoDB" id="2172609at2"/>
<dbReference type="AlphaFoldDB" id="A0A1V8YQT0"/>
<dbReference type="PANTHER" id="PTHR30185">
    <property type="entry name" value="CRYPTIC BETA-GLUCOSIDE BGL OPERON ANTITERMINATOR"/>
    <property type="match status" value="1"/>
</dbReference>
<evidence type="ECO:0000256" key="1">
    <source>
        <dbReference type="ARBA" id="ARBA00023015"/>
    </source>
</evidence>
<dbReference type="InterPro" id="IPR007737">
    <property type="entry name" value="Mga_HTH"/>
</dbReference>
<dbReference type="InterPro" id="IPR050661">
    <property type="entry name" value="BglG_antiterminators"/>
</dbReference>